<gene>
    <name evidence="1" type="ORF">MM171A00102_0057</name>
    <name evidence="2" type="ORF">MM171B00096_0040</name>
</gene>
<dbReference type="AlphaFoldDB" id="A0A6M3X488"/>
<evidence type="ECO:0000313" key="1">
    <source>
        <dbReference type="EMBL" id="QJB01498.1"/>
    </source>
</evidence>
<dbReference type="EMBL" id="MT143709">
    <property type="protein sequence ID" value="QJB01498.1"/>
    <property type="molecule type" value="Genomic_DNA"/>
</dbReference>
<dbReference type="EMBL" id="MT143896">
    <property type="protein sequence ID" value="QJH92478.1"/>
    <property type="molecule type" value="Genomic_DNA"/>
</dbReference>
<name>A0A6M3X488_9ZZZZ</name>
<evidence type="ECO:0000313" key="2">
    <source>
        <dbReference type="EMBL" id="QJH92478.1"/>
    </source>
</evidence>
<protein>
    <submittedName>
        <fullName evidence="2">Uncharacterized protein</fullName>
    </submittedName>
</protein>
<accession>A0A6M3X488</accession>
<sequence length="116" mass="12907">MSRIVLNCQHADTCLSDFWGGHHAAHIQVPVGRDTTMKKLRQMLRSELNQGAVAGSDDRTRDGSGDIGDAWFKAAHAAINRDVRLGKRGKPFGDLEPESEDDRCESVYAFFVFTDK</sequence>
<organism evidence="2">
    <name type="scientific">viral metagenome</name>
    <dbReference type="NCBI Taxonomy" id="1070528"/>
    <lineage>
        <taxon>unclassified sequences</taxon>
        <taxon>metagenomes</taxon>
        <taxon>organismal metagenomes</taxon>
    </lineage>
</organism>
<proteinExistence type="predicted"/>
<reference evidence="2" key="1">
    <citation type="submission" date="2020-03" db="EMBL/GenBank/DDBJ databases">
        <title>The deep terrestrial virosphere.</title>
        <authorList>
            <person name="Holmfeldt K."/>
            <person name="Nilsson E."/>
            <person name="Simone D."/>
            <person name="Lopez-Fernandez M."/>
            <person name="Wu X."/>
            <person name="de Brujin I."/>
            <person name="Lundin D."/>
            <person name="Andersson A."/>
            <person name="Bertilsson S."/>
            <person name="Dopson M."/>
        </authorList>
    </citation>
    <scope>NUCLEOTIDE SEQUENCE</scope>
    <source>
        <strain evidence="1">MM171A00102</strain>
        <strain evidence="2">MM171B00096</strain>
    </source>
</reference>